<evidence type="ECO:0000256" key="1">
    <source>
        <dbReference type="ARBA" id="ARBA00007317"/>
    </source>
</evidence>
<feature type="region of interest" description="Disordered" evidence="2">
    <location>
        <begin position="1"/>
        <end position="25"/>
    </location>
</feature>
<dbReference type="PANTHER" id="PTHR23151:SF90">
    <property type="entry name" value="DIHYDROLIPOYLLYSINE-RESIDUE ACETYLTRANSFERASE COMPONENT OF PYRUVATE DEHYDROGENASE COMPLEX, MITOCHONDRIAL-RELATED"/>
    <property type="match status" value="1"/>
</dbReference>
<evidence type="ECO:0000313" key="5">
    <source>
        <dbReference type="Proteomes" id="UP000308430"/>
    </source>
</evidence>
<dbReference type="OrthoDB" id="2086224at2"/>
<dbReference type="SUPFAM" id="SSF52777">
    <property type="entry name" value="CoA-dependent acyltransferases"/>
    <property type="match status" value="1"/>
</dbReference>
<dbReference type="PANTHER" id="PTHR23151">
    <property type="entry name" value="DIHYDROLIPOAMIDE ACETYL/SUCCINYL-TRANSFERASE-RELATED"/>
    <property type="match status" value="1"/>
</dbReference>
<name>A0A4S4AN37_9RHOO</name>
<comment type="similarity">
    <text evidence="1">Belongs to the 2-oxoacid dehydrogenase family.</text>
</comment>
<dbReference type="InterPro" id="IPR045257">
    <property type="entry name" value="E2/Pdx1"/>
</dbReference>
<dbReference type="Gene3D" id="4.10.320.10">
    <property type="entry name" value="E3-binding domain"/>
    <property type="match status" value="1"/>
</dbReference>
<protein>
    <submittedName>
        <fullName evidence="4">Pyruvate dehydrogenase complex dihydrolipoamide acetyltransferase</fullName>
    </submittedName>
</protein>
<keyword evidence="4" id="KW-0808">Transferase</keyword>
<evidence type="ECO:0000256" key="2">
    <source>
        <dbReference type="SAM" id="MobiDB-lite"/>
    </source>
</evidence>
<dbReference type="InterPro" id="IPR036625">
    <property type="entry name" value="E3-bd_dom_sf"/>
</dbReference>
<comment type="caution">
    <text evidence="4">The sequence shown here is derived from an EMBL/GenBank/DDBJ whole genome shotgun (WGS) entry which is preliminary data.</text>
</comment>
<dbReference type="InterPro" id="IPR001078">
    <property type="entry name" value="2-oxoacid_DH_actylTfrase"/>
</dbReference>
<feature type="non-terminal residue" evidence="4">
    <location>
        <position position="1"/>
    </location>
</feature>
<feature type="compositionally biased region" description="Low complexity" evidence="2">
    <location>
        <begin position="1"/>
        <end position="12"/>
    </location>
</feature>
<proteinExistence type="inferred from homology"/>
<keyword evidence="4" id="KW-0670">Pyruvate</keyword>
<dbReference type="InterPro" id="IPR004167">
    <property type="entry name" value="PSBD"/>
</dbReference>
<dbReference type="GO" id="GO:0006086">
    <property type="term" value="P:pyruvate decarboxylation to acetyl-CoA"/>
    <property type="evidence" value="ECO:0007669"/>
    <property type="project" value="InterPro"/>
</dbReference>
<reference evidence="4 5" key="1">
    <citation type="submission" date="2019-04" db="EMBL/GenBank/DDBJ databases">
        <title>Azoarcus nasutitermitis sp. nov. isolated from termite nest.</title>
        <authorList>
            <person name="Lin S.-Y."/>
            <person name="Hameed A."/>
            <person name="Hsu Y.-H."/>
            <person name="Young C.-C."/>
        </authorList>
    </citation>
    <scope>NUCLEOTIDE SEQUENCE [LARGE SCALE GENOMIC DNA]</scope>
    <source>
        <strain evidence="4 5">CC-YHH838</strain>
    </source>
</reference>
<dbReference type="EMBL" id="SSOC01000010">
    <property type="protein sequence ID" value="THF61055.1"/>
    <property type="molecule type" value="Genomic_DNA"/>
</dbReference>
<dbReference type="AlphaFoldDB" id="A0A4S4AN37"/>
<dbReference type="RefSeq" id="WP_136350209.1">
    <property type="nucleotide sequence ID" value="NZ_SSOC01000010.1"/>
</dbReference>
<evidence type="ECO:0000259" key="3">
    <source>
        <dbReference type="PROSITE" id="PS51826"/>
    </source>
</evidence>
<dbReference type="SUPFAM" id="SSF47005">
    <property type="entry name" value="Peripheral subunit-binding domain of 2-oxo acid dehydrogenase complex"/>
    <property type="match status" value="1"/>
</dbReference>
<sequence length="322" mass="33155">PDGKEAAAAAAPPAAPARQASPGRDGARIFASPLARRLALANGLDLAAIGGSGPRGRIVKRDIDTALAAEARAEPAAAAPSSASAVEAVPPTAAEAGYELVPHTSMRRVIAQRLSESKQQVPHFYLSVDCRLDALLALRQQLNGALEGVKLSVNDFVVKAVAAALKRVPAANASWGADGIRRYREIDVAVAVATPGGLITPVLRQAGAKSIGTISAEVKDLAERARQGKLRPDEYQGGGFTLSNLGMYGVDSFAAIINPPQACILAVGAARKRPVVEGDAIVPATVMNCTLSVDHRVVDGAVGAEFLAAFKGLLENPFGLLA</sequence>
<dbReference type="GO" id="GO:0045254">
    <property type="term" value="C:pyruvate dehydrogenase complex"/>
    <property type="evidence" value="ECO:0007669"/>
    <property type="project" value="InterPro"/>
</dbReference>
<dbReference type="Proteomes" id="UP000308430">
    <property type="component" value="Unassembled WGS sequence"/>
</dbReference>
<dbReference type="Pfam" id="PF00198">
    <property type="entry name" value="2-oxoacid_dh"/>
    <property type="match status" value="1"/>
</dbReference>
<keyword evidence="5" id="KW-1185">Reference proteome</keyword>
<organism evidence="4 5">
    <name type="scientific">Pseudothauera nasutitermitis</name>
    <dbReference type="NCBI Taxonomy" id="2565930"/>
    <lineage>
        <taxon>Bacteria</taxon>
        <taxon>Pseudomonadati</taxon>
        <taxon>Pseudomonadota</taxon>
        <taxon>Betaproteobacteria</taxon>
        <taxon>Rhodocyclales</taxon>
        <taxon>Zoogloeaceae</taxon>
        <taxon>Pseudothauera</taxon>
    </lineage>
</organism>
<dbReference type="Gene3D" id="3.30.559.10">
    <property type="entry name" value="Chloramphenicol acetyltransferase-like domain"/>
    <property type="match status" value="1"/>
</dbReference>
<dbReference type="InterPro" id="IPR023213">
    <property type="entry name" value="CAT-like_dom_sf"/>
</dbReference>
<evidence type="ECO:0000313" key="4">
    <source>
        <dbReference type="EMBL" id="THF61055.1"/>
    </source>
</evidence>
<gene>
    <name evidence="4" type="ORF">E6C76_20900</name>
</gene>
<dbReference type="PROSITE" id="PS51826">
    <property type="entry name" value="PSBD"/>
    <property type="match status" value="1"/>
</dbReference>
<dbReference type="FunFam" id="3.30.559.10:FF:000003">
    <property type="entry name" value="Acetyltransferase component of pyruvate dehydrogenase complex"/>
    <property type="match status" value="1"/>
</dbReference>
<dbReference type="Pfam" id="PF02817">
    <property type="entry name" value="E3_binding"/>
    <property type="match status" value="1"/>
</dbReference>
<dbReference type="GO" id="GO:0016746">
    <property type="term" value="F:acyltransferase activity"/>
    <property type="evidence" value="ECO:0007669"/>
    <property type="project" value="InterPro"/>
</dbReference>
<accession>A0A4S4AN37</accession>
<feature type="domain" description="Peripheral subunit-binding (PSBD)" evidence="3">
    <location>
        <begin position="30"/>
        <end position="67"/>
    </location>
</feature>